<organism evidence="1 2">
    <name type="scientific">Paenibacillus solani</name>
    <dbReference type="NCBI Taxonomy" id="1705565"/>
    <lineage>
        <taxon>Bacteria</taxon>
        <taxon>Bacillati</taxon>
        <taxon>Bacillota</taxon>
        <taxon>Bacilli</taxon>
        <taxon>Bacillales</taxon>
        <taxon>Paenibacillaceae</taxon>
        <taxon>Paenibacillus</taxon>
    </lineage>
</organism>
<evidence type="ECO:0008006" key="3">
    <source>
        <dbReference type="Google" id="ProtNLM"/>
    </source>
</evidence>
<gene>
    <name evidence="1" type="ORF">AM231_25685</name>
</gene>
<dbReference type="AlphaFoldDB" id="A0A0M1N248"/>
<protein>
    <recommendedName>
        <fullName evidence="3">Lipoprotein</fullName>
    </recommendedName>
</protein>
<dbReference type="Proteomes" id="UP000036932">
    <property type="component" value="Unassembled WGS sequence"/>
</dbReference>
<keyword evidence="2" id="KW-1185">Reference proteome</keyword>
<evidence type="ECO:0000313" key="1">
    <source>
        <dbReference type="EMBL" id="KOR76039.1"/>
    </source>
</evidence>
<dbReference type="PROSITE" id="PS51257">
    <property type="entry name" value="PROKAR_LIPOPROTEIN"/>
    <property type="match status" value="1"/>
</dbReference>
<proteinExistence type="predicted"/>
<dbReference type="OrthoDB" id="9965597at2"/>
<dbReference type="PATRIC" id="fig|1705565.3.peg.1327"/>
<reference evidence="2" key="1">
    <citation type="submission" date="2015-08" db="EMBL/GenBank/DDBJ databases">
        <title>Genome sequencing project for genomic taxonomy and phylogenomics of Bacillus-like bacteria.</title>
        <authorList>
            <person name="Liu B."/>
            <person name="Wang J."/>
            <person name="Zhu Y."/>
            <person name="Liu G."/>
            <person name="Chen Q."/>
            <person name="Chen Z."/>
            <person name="Lan J."/>
            <person name="Che J."/>
            <person name="Ge C."/>
            <person name="Shi H."/>
            <person name="Pan Z."/>
            <person name="Liu X."/>
        </authorList>
    </citation>
    <scope>NUCLEOTIDE SEQUENCE [LARGE SCALE GENOMIC DNA]</scope>
    <source>
        <strain evidence="2">FJAT-22460</strain>
    </source>
</reference>
<dbReference type="EMBL" id="LIUT01000008">
    <property type="protein sequence ID" value="KOR76039.1"/>
    <property type="molecule type" value="Genomic_DNA"/>
</dbReference>
<comment type="caution">
    <text evidence="1">The sequence shown here is derived from an EMBL/GenBank/DDBJ whole genome shotgun (WGS) entry which is preliminary data.</text>
</comment>
<name>A0A0M1N248_9BACL</name>
<sequence length="150" mass="17240">MKKISKAIIIMILLGIPLLIVSCTNSSEKKPNVVEKPQENNKPTFKLKPEDISNIIVYDHKPERHKSAEVNKREEIVKIATILNSYTNYAEPHTLKNYRDIEIHMKNGSVLTFMLLNGSVAYVENFGSITFNPPENYEKLKQLIEQIENE</sequence>
<dbReference type="RefSeq" id="WP_054405204.1">
    <property type="nucleotide sequence ID" value="NZ_LIUT01000008.1"/>
</dbReference>
<accession>A0A0M1N248</accession>
<evidence type="ECO:0000313" key="2">
    <source>
        <dbReference type="Proteomes" id="UP000036932"/>
    </source>
</evidence>